<dbReference type="EMBL" id="UZAI01008545">
    <property type="protein sequence ID" value="VDP02296.1"/>
    <property type="molecule type" value="Genomic_DNA"/>
</dbReference>
<proteinExistence type="predicted"/>
<dbReference type="Proteomes" id="UP000277204">
    <property type="component" value="Unassembled WGS sequence"/>
</dbReference>
<keyword evidence="2" id="KW-1185">Reference proteome</keyword>
<evidence type="ECO:0000313" key="1">
    <source>
        <dbReference type="EMBL" id="VDP02296.1"/>
    </source>
</evidence>
<reference evidence="1 2" key="1">
    <citation type="submission" date="2018-11" db="EMBL/GenBank/DDBJ databases">
        <authorList>
            <consortium name="Pathogen Informatics"/>
        </authorList>
    </citation>
    <scope>NUCLEOTIDE SEQUENCE [LARGE SCALE GENOMIC DNA]</scope>
    <source>
        <strain evidence="1 2">Zambia</strain>
    </source>
</reference>
<name>A0A183M9U6_9TREM</name>
<accession>A0A183M9U6</accession>
<protein>
    <submittedName>
        <fullName evidence="1">Uncharacterized protein</fullName>
    </submittedName>
</protein>
<dbReference type="STRING" id="48269.A0A183M9U6"/>
<sequence length="127" mass="14740">MRANRHPVVMLSCDSENGSNKENFTHPKPFSFEDRELSLIKRRNERMVQAELNAKLLANSFKAQPMRVGSPDRLPPRVVHSPVHPISFHSFTEERIALHRSKREVGLDLQSSLYMNEYHSSFFHSKP</sequence>
<gene>
    <name evidence="1" type="ORF">SMRZ_LOCUS12821</name>
</gene>
<organism evidence="1 2">
    <name type="scientific">Schistosoma margrebowiei</name>
    <dbReference type="NCBI Taxonomy" id="48269"/>
    <lineage>
        <taxon>Eukaryota</taxon>
        <taxon>Metazoa</taxon>
        <taxon>Spiralia</taxon>
        <taxon>Lophotrochozoa</taxon>
        <taxon>Platyhelminthes</taxon>
        <taxon>Trematoda</taxon>
        <taxon>Digenea</taxon>
        <taxon>Strigeidida</taxon>
        <taxon>Schistosomatoidea</taxon>
        <taxon>Schistosomatidae</taxon>
        <taxon>Schistosoma</taxon>
    </lineage>
</organism>
<dbReference type="AlphaFoldDB" id="A0A183M9U6"/>
<evidence type="ECO:0000313" key="2">
    <source>
        <dbReference type="Proteomes" id="UP000277204"/>
    </source>
</evidence>